<feature type="transmembrane region" description="Helical" evidence="7">
    <location>
        <begin position="38"/>
        <end position="62"/>
    </location>
</feature>
<dbReference type="InterPro" id="IPR011527">
    <property type="entry name" value="ABC1_TM_dom"/>
</dbReference>
<protein>
    <submittedName>
        <fullName evidence="10">ABC transporter ATP-binding protein</fullName>
    </submittedName>
</protein>
<proteinExistence type="predicted"/>
<evidence type="ECO:0000256" key="1">
    <source>
        <dbReference type="ARBA" id="ARBA00004651"/>
    </source>
</evidence>
<comment type="subcellular location">
    <subcellularLocation>
        <location evidence="1">Cell membrane</location>
        <topology evidence="1">Multi-pass membrane protein</topology>
    </subcellularLocation>
</comment>
<keyword evidence="5 7" id="KW-1133">Transmembrane helix</keyword>
<dbReference type="Proteomes" id="UP000608071">
    <property type="component" value="Unassembled WGS sequence"/>
</dbReference>
<comment type="caution">
    <text evidence="10">The sequence shown here is derived from an EMBL/GenBank/DDBJ whole genome shotgun (WGS) entry which is preliminary data.</text>
</comment>
<dbReference type="InterPro" id="IPR039421">
    <property type="entry name" value="Type_1_exporter"/>
</dbReference>
<reference evidence="10 11" key="1">
    <citation type="submission" date="2020-08" db="EMBL/GenBank/DDBJ databases">
        <title>A Genomic Blueprint of the Chicken Gut Microbiome.</title>
        <authorList>
            <person name="Gilroy R."/>
            <person name="Ravi A."/>
            <person name="Getino M."/>
            <person name="Pursley I."/>
            <person name="Horton D.L."/>
            <person name="Alikhan N.-F."/>
            <person name="Baker D."/>
            <person name="Gharbi K."/>
            <person name="Hall N."/>
            <person name="Watson M."/>
            <person name="Adriaenssens E.M."/>
            <person name="Foster-Nyarko E."/>
            <person name="Jarju S."/>
            <person name="Secka A."/>
            <person name="Antonio M."/>
            <person name="Oren A."/>
            <person name="Chaudhuri R."/>
            <person name="La Ragione R.M."/>
            <person name="Hildebrand F."/>
            <person name="Pallen M.J."/>
        </authorList>
    </citation>
    <scope>NUCLEOTIDE SEQUENCE [LARGE SCALE GENOMIC DNA]</scope>
    <source>
        <strain evidence="10 11">Sa2BVA9</strain>
    </source>
</reference>
<feature type="transmembrane region" description="Helical" evidence="7">
    <location>
        <begin position="182"/>
        <end position="199"/>
    </location>
</feature>
<gene>
    <name evidence="10" type="ORF">H9647_01845</name>
</gene>
<keyword evidence="11" id="KW-1185">Reference proteome</keyword>
<dbReference type="SUPFAM" id="SSF90123">
    <property type="entry name" value="ABC transporter transmembrane region"/>
    <property type="match status" value="1"/>
</dbReference>
<dbReference type="InterPro" id="IPR017871">
    <property type="entry name" value="ABC_transporter-like_CS"/>
</dbReference>
<dbReference type="Pfam" id="PF00005">
    <property type="entry name" value="ABC_tran"/>
    <property type="match status" value="1"/>
</dbReference>
<dbReference type="RefSeq" id="WP_191797652.1">
    <property type="nucleotide sequence ID" value="NZ_JACSQL010000001.1"/>
</dbReference>
<evidence type="ECO:0000256" key="6">
    <source>
        <dbReference type="ARBA" id="ARBA00023136"/>
    </source>
</evidence>
<dbReference type="PROSITE" id="PS50893">
    <property type="entry name" value="ABC_TRANSPORTER_2"/>
    <property type="match status" value="1"/>
</dbReference>
<organism evidence="10 11">
    <name type="scientific">Paenibacillus gallinarum</name>
    <dbReference type="NCBI Taxonomy" id="2762232"/>
    <lineage>
        <taxon>Bacteria</taxon>
        <taxon>Bacillati</taxon>
        <taxon>Bacillota</taxon>
        <taxon>Bacilli</taxon>
        <taxon>Bacillales</taxon>
        <taxon>Paenibacillaceae</taxon>
        <taxon>Paenibacillus</taxon>
    </lineage>
</organism>
<keyword evidence="4 10" id="KW-0067">ATP-binding</keyword>
<dbReference type="InterPro" id="IPR003439">
    <property type="entry name" value="ABC_transporter-like_ATP-bd"/>
</dbReference>
<name>A0ABR8STI1_9BACL</name>
<sequence>MSNQMRPRVPVHQMPKVRAKHTGATIKRLWNYLNKQRTALLMVYIFTVLSSLTALLGPYLIGVTIDDYIIPRDYMGLIQICLIMLAIHLFGAVVTWVQAYIMTALSQKTVLHLRKDLFAKYQKLPVSFFDKRSTGELMSRATNDIENVSNTLNQSVTQLLNSIVTLIGSLVIMIILDIPLTLVALISIPLALVVTRNIAKYTKRYFKEQQQHLGDLNGMIEETISGQKVVKLYRQEEKETLRFREISERLNQIGIKAQIMSGMMGPFMNVINNLSFALIAAVGGWLVFQGSTQVGIVVSFLSYSRQFGRPISELANQYNLIQSAVAGAERVFEIMDMKTEHEGENGKPITNIQGAVSFDDVSFHYNADKPILQNISFTARPGEKVALVGPTGAGKTSVVNLLTRFYDIVDGAITIDDVDIRQIDKDHLRRLMGMVLQDAHVFSGTIRENIRFGKLDATDQEIEQAARLANADTFIKRLPQGYDTMLSTEGSNLSHGQRQLLTIARAILADPAILILDEATSSVDTRTEMHIQEAMKLLMQGRTSFVIAHRLSTIQDADTILYLEHGRLVEQGTHEELLAAKGPYYELYHSQFQQVVS</sequence>
<dbReference type="InterPro" id="IPR003593">
    <property type="entry name" value="AAA+_ATPase"/>
</dbReference>
<feature type="domain" description="ABC transmembrane type-1" evidence="9">
    <location>
        <begin position="45"/>
        <end position="323"/>
    </location>
</feature>
<keyword evidence="6 7" id="KW-0472">Membrane</keyword>
<evidence type="ECO:0000256" key="3">
    <source>
        <dbReference type="ARBA" id="ARBA00022741"/>
    </source>
</evidence>
<dbReference type="InterPro" id="IPR027417">
    <property type="entry name" value="P-loop_NTPase"/>
</dbReference>
<evidence type="ECO:0000313" key="11">
    <source>
        <dbReference type="Proteomes" id="UP000608071"/>
    </source>
</evidence>
<dbReference type="PROSITE" id="PS00211">
    <property type="entry name" value="ABC_TRANSPORTER_1"/>
    <property type="match status" value="1"/>
</dbReference>
<dbReference type="SUPFAM" id="SSF52540">
    <property type="entry name" value="P-loop containing nucleoside triphosphate hydrolases"/>
    <property type="match status" value="1"/>
</dbReference>
<accession>A0ABR8STI1</accession>
<feature type="transmembrane region" description="Helical" evidence="7">
    <location>
        <begin position="74"/>
        <end position="97"/>
    </location>
</feature>
<dbReference type="PANTHER" id="PTHR43394">
    <property type="entry name" value="ATP-DEPENDENT PERMEASE MDL1, MITOCHONDRIAL"/>
    <property type="match status" value="1"/>
</dbReference>
<dbReference type="Gene3D" id="1.20.1560.10">
    <property type="entry name" value="ABC transporter type 1, transmembrane domain"/>
    <property type="match status" value="1"/>
</dbReference>
<dbReference type="Pfam" id="PF00664">
    <property type="entry name" value="ABC_membrane"/>
    <property type="match status" value="1"/>
</dbReference>
<evidence type="ECO:0000256" key="2">
    <source>
        <dbReference type="ARBA" id="ARBA00022692"/>
    </source>
</evidence>
<keyword evidence="2 7" id="KW-0812">Transmembrane</keyword>
<evidence type="ECO:0000256" key="4">
    <source>
        <dbReference type="ARBA" id="ARBA00022840"/>
    </source>
</evidence>
<feature type="transmembrane region" description="Helical" evidence="7">
    <location>
        <begin position="270"/>
        <end position="288"/>
    </location>
</feature>
<evidence type="ECO:0000256" key="5">
    <source>
        <dbReference type="ARBA" id="ARBA00022989"/>
    </source>
</evidence>
<evidence type="ECO:0000259" key="9">
    <source>
        <dbReference type="PROSITE" id="PS50929"/>
    </source>
</evidence>
<dbReference type="Gene3D" id="3.40.50.300">
    <property type="entry name" value="P-loop containing nucleotide triphosphate hydrolases"/>
    <property type="match status" value="1"/>
</dbReference>
<dbReference type="EMBL" id="JACSQL010000001">
    <property type="protein sequence ID" value="MBD7966796.1"/>
    <property type="molecule type" value="Genomic_DNA"/>
</dbReference>
<keyword evidence="3" id="KW-0547">Nucleotide-binding</keyword>
<dbReference type="GO" id="GO:0005524">
    <property type="term" value="F:ATP binding"/>
    <property type="evidence" value="ECO:0007669"/>
    <property type="project" value="UniProtKB-KW"/>
</dbReference>
<evidence type="ECO:0000256" key="7">
    <source>
        <dbReference type="SAM" id="Phobius"/>
    </source>
</evidence>
<feature type="transmembrane region" description="Helical" evidence="7">
    <location>
        <begin position="159"/>
        <end position="176"/>
    </location>
</feature>
<evidence type="ECO:0000259" key="8">
    <source>
        <dbReference type="PROSITE" id="PS50893"/>
    </source>
</evidence>
<evidence type="ECO:0000313" key="10">
    <source>
        <dbReference type="EMBL" id="MBD7966796.1"/>
    </source>
</evidence>
<dbReference type="InterPro" id="IPR036640">
    <property type="entry name" value="ABC1_TM_sf"/>
</dbReference>
<dbReference type="PROSITE" id="PS50929">
    <property type="entry name" value="ABC_TM1F"/>
    <property type="match status" value="1"/>
</dbReference>
<dbReference type="SMART" id="SM00382">
    <property type="entry name" value="AAA"/>
    <property type="match status" value="1"/>
</dbReference>
<dbReference type="PANTHER" id="PTHR43394:SF1">
    <property type="entry name" value="ATP-BINDING CASSETTE SUB-FAMILY B MEMBER 10, MITOCHONDRIAL"/>
    <property type="match status" value="1"/>
</dbReference>
<dbReference type="CDD" id="cd18547">
    <property type="entry name" value="ABC_6TM_Tm288_like"/>
    <property type="match status" value="1"/>
</dbReference>
<feature type="domain" description="ABC transporter" evidence="8">
    <location>
        <begin position="356"/>
        <end position="590"/>
    </location>
</feature>